<sequence>MTEFSSKKEGTWFYFDDTDESLGGIQLRLLTPVEEDKIERLTVKKKQKPYRGMQIETKTIDEKMKNRLTYDAWISDWNNVQLDGKEVSCNVENKLKMMEITDFARFVIDGILSLSETNETIEKAKVKNLKNTSGGKKQNQLAKDA</sequence>
<comment type="caution">
    <text evidence="1">The sequence shown here is derived from an EMBL/GenBank/DDBJ whole genome shotgun (WGS) entry which is preliminary data.</text>
</comment>
<gene>
    <name evidence="1" type="ORF">LCGC14_0834070</name>
</gene>
<proteinExistence type="predicted"/>
<dbReference type="AlphaFoldDB" id="A0A0F9SMH1"/>
<organism evidence="1">
    <name type="scientific">marine sediment metagenome</name>
    <dbReference type="NCBI Taxonomy" id="412755"/>
    <lineage>
        <taxon>unclassified sequences</taxon>
        <taxon>metagenomes</taxon>
        <taxon>ecological metagenomes</taxon>
    </lineage>
</organism>
<protein>
    <submittedName>
        <fullName evidence="1">Uncharacterized protein</fullName>
    </submittedName>
</protein>
<accession>A0A0F9SMH1</accession>
<name>A0A0F9SMH1_9ZZZZ</name>
<reference evidence="1" key="1">
    <citation type="journal article" date="2015" name="Nature">
        <title>Complex archaea that bridge the gap between prokaryotes and eukaryotes.</title>
        <authorList>
            <person name="Spang A."/>
            <person name="Saw J.H."/>
            <person name="Jorgensen S.L."/>
            <person name="Zaremba-Niedzwiedzka K."/>
            <person name="Martijn J."/>
            <person name="Lind A.E."/>
            <person name="van Eijk R."/>
            <person name="Schleper C."/>
            <person name="Guy L."/>
            <person name="Ettema T.J."/>
        </authorList>
    </citation>
    <scope>NUCLEOTIDE SEQUENCE</scope>
</reference>
<evidence type="ECO:0000313" key="1">
    <source>
        <dbReference type="EMBL" id="KKN30428.1"/>
    </source>
</evidence>
<dbReference type="EMBL" id="LAZR01002407">
    <property type="protein sequence ID" value="KKN30428.1"/>
    <property type="molecule type" value="Genomic_DNA"/>
</dbReference>